<dbReference type="AlphaFoldDB" id="A0A4Y2LJQ5"/>
<feature type="compositionally biased region" description="Basic and acidic residues" evidence="1">
    <location>
        <begin position="40"/>
        <end position="65"/>
    </location>
</feature>
<keyword evidence="3" id="KW-1185">Reference proteome</keyword>
<proteinExistence type="predicted"/>
<feature type="compositionally biased region" description="Polar residues" evidence="1">
    <location>
        <begin position="27"/>
        <end position="39"/>
    </location>
</feature>
<name>A0A4Y2LJQ5_ARAVE</name>
<evidence type="ECO:0000256" key="1">
    <source>
        <dbReference type="SAM" id="MobiDB-lite"/>
    </source>
</evidence>
<organism evidence="2 3">
    <name type="scientific">Araneus ventricosus</name>
    <name type="common">Orbweaver spider</name>
    <name type="synonym">Epeira ventricosa</name>
    <dbReference type="NCBI Taxonomy" id="182803"/>
    <lineage>
        <taxon>Eukaryota</taxon>
        <taxon>Metazoa</taxon>
        <taxon>Ecdysozoa</taxon>
        <taxon>Arthropoda</taxon>
        <taxon>Chelicerata</taxon>
        <taxon>Arachnida</taxon>
        <taxon>Araneae</taxon>
        <taxon>Araneomorphae</taxon>
        <taxon>Entelegynae</taxon>
        <taxon>Araneoidea</taxon>
        <taxon>Araneidae</taxon>
        <taxon>Araneus</taxon>
    </lineage>
</organism>
<comment type="caution">
    <text evidence="2">The sequence shown here is derived from an EMBL/GenBank/DDBJ whole genome shotgun (WGS) entry which is preliminary data.</text>
</comment>
<accession>A0A4Y2LJQ5</accession>
<evidence type="ECO:0000313" key="2">
    <source>
        <dbReference type="EMBL" id="GBN14832.1"/>
    </source>
</evidence>
<sequence length="124" mass="14202">MVKDALFANIPENTKHMKLKKQHSYKLGTQANRKYSLKQSNKEDNGERRSVLEYSRRHEAHETEKAELVQIRNTSRQKVTDNNSNITSNSAQRLIADQFSLGADSKRFSLSFEPPAIYSSSEVT</sequence>
<protein>
    <submittedName>
        <fullName evidence="2">Uncharacterized protein</fullName>
    </submittedName>
</protein>
<reference evidence="2 3" key="1">
    <citation type="journal article" date="2019" name="Sci. Rep.">
        <title>Orb-weaving spider Araneus ventricosus genome elucidates the spidroin gene catalogue.</title>
        <authorList>
            <person name="Kono N."/>
            <person name="Nakamura H."/>
            <person name="Ohtoshi R."/>
            <person name="Moran D.A.P."/>
            <person name="Shinohara A."/>
            <person name="Yoshida Y."/>
            <person name="Fujiwara M."/>
            <person name="Mori M."/>
            <person name="Tomita M."/>
            <person name="Arakawa K."/>
        </authorList>
    </citation>
    <scope>NUCLEOTIDE SEQUENCE [LARGE SCALE GENOMIC DNA]</scope>
</reference>
<gene>
    <name evidence="2" type="ORF">AVEN_213319_1</name>
</gene>
<dbReference type="Proteomes" id="UP000499080">
    <property type="component" value="Unassembled WGS sequence"/>
</dbReference>
<dbReference type="EMBL" id="BGPR01005954">
    <property type="protein sequence ID" value="GBN14832.1"/>
    <property type="molecule type" value="Genomic_DNA"/>
</dbReference>
<feature type="region of interest" description="Disordered" evidence="1">
    <location>
        <begin position="17"/>
        <end position="65"/>
    </location>
</feature>
<evidence type="ECO:0000313" key="3">
    <source>
        <dbReference type="Proteomes" id="UP000499080"/>
    </source>
</evidence>